<dbReference type="EMBL" id="ACCJ01000254">
    <property type="protein sequence ID" value="EEG54583.1"/>
    <property type="molecule type" value="Genomic_DNA"/>
</dbReference>
<sequence>MKRDKKRNKGGKWEISFAPITRYSAVFCALFMGIAFMGGCVLSAGRLRSETEAALTASHGQISQKVAGAVDLLESLASLPEYYDPDIPPIDKVKKLDQISPYFGYMMICYVDSDITV</sequence>
<keyword evidence="1" id="KW-1133">Transmembrane helix</keyword>
<gene>
    <name evidence="2" type="ORF">CLOSTASPAR_03332</name>
</gene>
<comment type="caution">
    <text evidence="2">The sequence shown here is derived from an EMBL/GenBank/DDBJ whole genome shotgun (WGS) entry which is preliminary data.</text>
</comment>
<proteinExistence type="predicted"/>
<keyword evidence="3" id="KW-1185">Reference proteome</keyword>
<dbReference type="HOGENOM" id="CLU_2101957_0_0_9"/>
<dbReference type="AlphaFoldDB" id="C0D243"/>
<evidence type="ECO:0000313" key="3">
    <source>
        <dbReference type="Proteomes" id="UP000004756"/>
    </source>
</evidence>
<organism evidence="2 3">
    <name type="scientific">[Clostridium] asparagiforme DSM 15981</name>
    <dbReference type="NCBI Taxonomy" id="518636"/>
    <lineage>
        <taxon>Bacteria</taxon>
        <taxon>Bacillati</taxon>
        <taxon>Bacillota</taxon>
        <taxon>Clostridia</taxon>
        <taxon>Lachnospirales</taxon>
        <taxon>Lachnospiraceae</taxon>
        <taxon>Enterocloster</taxon>
    </lineage>
</organism>
<feature type="transmembrane region" description="Helical" evidence="1">
    <location>
        <begin position="20"/>
        <end position="44"/>
    </location>
</feature>
<protein>
    <submittedName>
        <fullName evidence="2">Uncharacterized protein</fullName>
    </submittedName>
</protein>
<reference evidence="2 3" key="2">
    <citation type="submission" date="2009-02" db="EMBL/GenBank/DDBJ databases">
        <title>Draft genome sequence of Clostridium asparagiforme (DSM 15981).</title>
        <authorList>
            <person name="Sudarsanam P."/>
            <person name="Ley R."/>
            <person name="Guruge J."/>
            <person name="Turnbaugh P.J."/>
            <person name="Mahowald M."/>
            <person name="Liep D."/>
            <person name="Gordon J."/>
        </authorList>
    </citation>
    <scope>NUCLEOTIDE SEQUENCE [LARGE SCALE GENOMIC DNA]</scope>
    <source>
        <strain evidence="2 3">DSM 15981</strain>
    </source>
</reference>
<dbReference type="Proteomes" id="UP000004756">
    <property type="component" value="Unassembled WGS sequence"/>
</dbReference>
<evidence type="ECO:0000313" key="2">
    <source>
        <dbReference type="EMBL" id="EEG54583.1"/>
    </source>
</evidence>
<keyword evidence="1" id="KW-0812">Transmembrane</keyword>
<name>C0D243_9FIRM</name>
<keyword evidence="1" id="KW-0472">Membrane</keyword>
<reference evidence="2 3" key="1">
    <citation type="submission" date="2009-01" db="EMBL/GenBank/DDBJ databases">
        <authorList>
            <person name="Fulton L."/>
            <person name="Clifton S."/>
            <person name="Fulton B."/>
            <person name="Xu J."/>
            <person name="Minx P."/>
            <person name="Pepin K.H."/>
            <person name="Johnson M."/>
            <person name="Bhonagiri V."/>
            <person name="Nash W.E."/>
            <person name="Mardis E.R."/>
            <person name="Wilson R.K."/>
        </authorList>
    </citation>
    <scope>NUCLEOTIDE SEQUENCE [LARGE SCALE GENOMIC DNA]</scope>
    <source>
        <strain evidence="2 3">DSM 15981</strain>
    </source>
</reference>
<feature type="non-terminal residue" evidence="2">
    <location>
        <position position="117"/>
    </location>
</feature>
<accession>C0D243</accession>
<evidence type="ECO:0000256" key="1">
    <source>
        <dbReference type="SAM" id="Phobius"/>
    </source>
</evidence>